<dbReference type="Proteomes" id="UP000299102">
    <property type="component" value="Unassembled WGS sequence"/>
</dbReference>
<sequence>MMLLKQELGPCSHALYAPSLQRFFFTSSAASRKTFSKCRVTSRQRTPPVPFALTGISYAFVSFRTWEFAPTEARLKLTYEVGMCM</sequence>
<keyword evidence="2" id="KW-1185">Reference proteome</keyword>
<comment type="caution">
    <text evidence="1">The sequence shown here is derived from an EMBL/GenBank/DDBJ whole genome shotgun (WGS) entry which is preliminary data.</text>
</comment>
<dbReference type="AlphaFoldDB" id="A0A4C1XIF9"/>
<accession>A0A4C1XIF9</accession>
<reference evidence="1 2" key="1">
    <citation type="journal article" date="2019" name="Commun. Biol.">
        <title>The bagworm genome reveals a unique fibroin gene that provides high tensile strength.</title>
        <authorList>
            <person name="Kono N."/>
            <person name="Nakamura H."/>
            <person name="Ohtoshi R."/>
            <person name="Tomita M."/>
            <person name="Numata K."/>
            <person name="Arakawa K."/>
        </authorList>
    </citation>
    <scope>NUCLEOTIDE SEQUENCE [LARGE SCALE GENOMIC DNA]</scope>
</reference>
<proteinExistence type="predicted"/>
<protein>
    <submittedName>
        <fullName evidence="1">Uncharacterized protein</fullName>
    </submittedName>
</protein>
<dbReference type="EMBL" id="BGZK01000830">
    <property type="protein sequence ID" value="GBP62027.1"/>
    <property type="molecule type" value="Genomic_DNA"/>
</dbReference>
<gene>
    <name evidence="1" type="ORF">EVAR_54052_1</name>
</gene>
<evidence type="ECO:0000313" key="1">
    <source>
        <dbReference type="EMBL" id="GBP62027.1"/>
    </source>
</evidence>
<name>A0A4C1XIF9_EUMVA</name>
<organism evidence="1 2">
    <name type="scientific">Eumeta variegata</name>
    <name type="common">Bagworm moth</name>
    <name type="synonym">Eumeta japonica</name>
    <dbReference type="NCBI Taxonomy" id="151549"/>
    <lineage>
        <taxon>Eukaryota</taxon>
        <taxon>Metazoa</taxon>
        <taxon>Ecdysozoa</taxon>
        <taxon>Arthropoda</taxon>
        <taxon>Hexapoda</taxon>
        <taxon>Insecta</taxon>
        <taxon>Pterygota</taxon>
        <taxon>Neoptera</taxon>
        <taxon>Endopterygota</taxon>
        <taxon>Lepidoptera</taxon>
        <taxon>Glossata</taxon>
        <taxon>Ditrysia</taxon>
        <taxon>Tineoidea</taxon>
        <taxon>Psychidae</taxon>
        <taxon>Oiketicinae</taxon>
        <taxon>Eumeta</taxon>
    </lineage>
</organism>
<evidence type="ECO:0000313" key="2">
    <source>
        <dbReference type="Proteomes" id="UP000299102"/>
    </source>
</evidence>